<keyword evidence="1" id="KW-0328">Glycosyltransferase</keyword>
<protein>
    <submittedName>
        <fullName evidence="4">Unannotated protein</fullName>
    </submittedName>
</protein>
<dbReference type="InterPro" id="IPR029057">
    <property type="entry name" value="PRTase-like"/>
</dbReference>
<sequence length="159" mass="17627">MSDERERLDYQTFGVAVRELAQQIADSGYQPDIVLSIARGGLLLGGALGYALGVKNTFTMSVEFYTGVNERLAMPVVLPPVPNKIDLTGLKVLVADDVADTGKTLKLVREFCGDYVAEVRSAVLYEKSQSIEKPDYVWRQTDLWIEFPWSVEPPVIAKS</sequence>
<proteinExistence type="predicted"/>
<evidence type="ECO:0000259" key="3">
    <source>
        <dbReference type="Pfam" id="PF00156"/>
    </source>
</evidence>
<dbReference type="GO" id="GO:0016757">
    <property type="term" value="F:glycosyltransferase activity"/>
    <property type="evidence" value="ECO:0007669"/>
    <property type="project" value="UniProtKB-KW"/>
</dbReference>
<dbReference type="EMBL" id="CAEZUS010000057">
    <property type="protein sequence ID" value="CAB4607580.1"/>
    <property type="molecule type" value="Genomic_DNA"/>
</dbReference>
<evidence type="ECO:0000256" key="2">
    <source>
        <dbReference type="ARBA" id="ARBA00022679"/>
    </source>
</evidence>
<dbReference type="Gene3D" id="3.40.50.2020">
    <property type="match status" value="1"/>
</dbReference>
<organism evidence="4">
    <name type="scientific">freshwater metagenome</name>
    <dbReference type="NCBI Taxonomy" id="449393"/>
    <lineage>
        <taxon>unclassified sequences</taxon>
        <taxon>metagenomes</taxon>
        <taxon>ecological metagenomes</taxon>
    </lineage>
</organism>
<dbReference type="InterPro" id="IPR000836">
    <property type="entry name" value="PRTase_dom"/>
</dbReference>
<dbReference type="Pfam" id="PF00156">
    <property type="entry name" value="Pribosyltran"/>
    <property type="match status" value="1"/>
</dbReference>
<dbReference type="PANTHER" id="PTHR43363:SF1">
    <property type="entry name" value="HYPOXANTHINE-GUANINE PHOSPHORIBOSYLTRANSFERASE"/>
    <property type="match status" value="1"/>
</dbReference>
<dbReference type="CDD" id="cd06223">
    <property type="entry name" value="PRTases_typeI"/>
    <property type="match status" value="1"/>
</dbReference>
<dbReference type="SUPFAM" id="SSF53271">
    <property type="entry name" value="PRTase-like"/>
    <property type="match status" value="1"/>
</dbReference>
<name>A0A6J6H4I7_9ZZZZ</name>
<keyword evidence="2" id="KW-0808">Transferase</keyword>
<evidence type="ECO:0000256" key="1">
    <source>
        <dbReference type="ARBA" id="ARBA00022676"/>
    </source>
</evidence>
<reference evidence="4" key="1">
    <citation type="submission" date="2020-05" db="EMBL/GenBank/DDBJ databases">
        <authorList>
            <person name="Chiriac C."/>
            <person name="Salcher M."/>
            <person name="Ghai R."/>
            <person name="Kavagutti S V."/>
        </authorList>
    </citation>
    <scope>NUCLEOTIDE SEQUENCE</scope>
</reference>
<feature type="domain" description="Phosphoribosyltransferase" evidence="3">
    <location>
        <begin position="11"/>
        <end position="152"/>
    </location>
</feature>
<dbReference type="AlphaFoldDB" id="A0A6J6H4I7"/>
<gene>
    <name evidence="4" type="ORF">UFOPK1852_00493</name>
</gene>
<dbReference type="PANTHER" id="PTHR43363">
    <property type="entry name" value="HYPOXANTHINE PHOSPHORIBOSYLTRANSFERASE"/>
    <property type="match status" value="1"/>
</dbReference>
<accession>A0A6J6H4I7</accession>
<evidence type="ECO:0000313" key="4">
    <source>
        <dbReference type="EMBL" id="CAB4607580.1"/>
    </source>
</evidence>